<protein>
    <submittedName>
        <fullName evidence="3">PH domain-containing protein</fullName>
    </submittedName>
</protein>
<dbReference type="OrthoDB" id="4381453at2"/>
<dbReference type="AlphaFoldDB" id="A0A3S3DZA0"/>
<dbReference type="Pfam" id="PF10756">
    <property type="entry name" value="bPH_6"/>
    <property type="match status" value="1"/>
</dbReference>
<accession>A0A3S3DZA0</accession>
<gene>
    <name evidence="3" type="ORF">EF834_12005</name>
</gene>
<evidence type="ECO:0000256" key="1">
    <source>
        <dbReference type="SAM" id="Phobius"/>
    </source>
</evidence>
<sequence length="156" mass="16877">MPEDEVDHEPSLEWSTPLGAVAALTVGGVAMLVAALLVGLDTPGRFLAVLASLAMFVLAGLAMRQRPKLAIVRAGAEPAIAATRLRGRRVYVRGDITRIRIVRYPRLGRRVPMLEIDAIDPDGTERLLIFGRWDLGTDPTVVFDALSVRGLVPEKG</sequence>
<keyword evidence="1" id="KW-0812">Transmembrane</keyword>
<feature type="transmembrane region" description="Helical" evidence="1">
    <location>
        <begin position="46"/>
        <end position="63"/>
    </location>
</feature>
<keyword evidence="1" id="KW-1133">Transmembrane helix</keyword>
<comment type="caution">
    <text evidence="3">The sequence shown here is derived from an EMBL/GenBank/DDBJ whole genome shotgun (WGS) entry which is preliminary data.</text>
</comment>
<name>A0A3S3DZA0_9NOCA</name>
<dbReference type="EMBL" id="RKLN01000004">
    <property type="protein sequence ID" value="RVW02324.1"/>
    <property type="molecule type" value="Genomic_DNA"/>
</dbReference>
<reference evidence="3 4" key="1">
    <citation type="submission" date="2018-11" db="EMBL/GenBank/DDBJ databases">
        <title>Rhodococcus spongicola sp. nov. and Rhodococcus xishaensis sp. nov. from marine sponges.</title>
        <authorList>
            <person name="Li L."/>
            <person name="Lin H.W."/>
        </authorList>
    </citation>
    <scope>NUCLEOTIDE SEQUENCE [LARGE SCALE GENOMIC DNA]</scope>
    <source>
        <strain evidence="3 4">LHW50502</strain>
    </source>
</reference>
<evidence type="ECO:0000259" key="2">
    <source>
        <dbReference type="Pfam" id="PF10756"/>
    </source>
</evidence>
<evidence type="ECO:0000313" key="3">
    <source>
        <dbReference type="EMBL" id="RVW02324.1"/>
    </source>
</evidence>
<keyword evidence="1" id="KW-0472">Membrane</keyword>
<organism evidence="3 4">
    <name type="scientific">Rhodococcus spongiicola</name>
    <dbReference type="NCBI Taxonomy" id="2487352"/>
    <lineage>
        <taxon>Bacteria</taxon>
        <taxon>Bacillati</taxon>
        <taxon>Actinomycetota</taxon>
        <taxon>Actinomycetes</taxon>
        <taxon>Mycobacteriales</taxon>
        <taxon>Nocardiaceae</taxon>
        <taxon>Rhodococcus</taxon>
    </lineage>
</organism>
<feature type="domain" description="Low molecular weight protein antigen 6 PH" evidence="2">
    <location>
        <begin position="66"/>
        <end position="150"/>
    </location>
</feature>
<dbReference type="InterPro" id="IPR019692">
    <property type="entry name" value="CFP-6_PH"/>
</dbReference>
<proteinExistence type="predicted"/>
<dbReference type="Proteomes" id="UP000284333">
    <property type="component" value="Unassembled WGS sequence"/>
</dbReference>
<feature type="transmembrane region" description="Helical" evidence="1">
    <location>
        <begin position="18"/>
        <end position="40"/>
    </location>
</feature>
<evidence type="ECO:0000313" key="4">
    <source>
        <dbReference type="Proteomes" id="UP000284333"/>
    </source>
</evidence>
<keyword evidence="4" id="KW-1185">Reference proteome</keyword>
<dbReference type="RefSeq" id="WP_127947458.1">
    <property type="nucleotide sequence ID" value="NZ_RKLN01000004.1"/>
</dbReference>